<dbReference type="FunFam" id="1.10.287.110:FF:000058">
    <property type="entry name" value="Chaperone protein dnaJ GFA2, mitochondrial"/>
    <property type="match status" value="1"/>
</dbReference>
<gene>
    <name evidence="12" type="ORF">QYE76_027576</name>
</gene>
<protein>
    <recommendedName>
        <fullName evidence="1">glutamate formimidoyltransferase</fullName>
        <ecNumber evidence="1">2.1.2.5</ecNumber>
    </recommendedName>
</protein>
<dbReference type="EC" id="2.1.2.5" evidence="1"/>
<dbReference type="Gene3D" id="3.30.70.670">
    <property type="entry name" value="Formiminotransferase, C-terminal subdomain"/>
    <property type="match status" value="1"/>
</dbReference>
<keyword evidence="3 8" id="KW-0479">Metal-binding</keyword>
<keyword evidence="13" id="KW-1185">Reference proteome</keyword>
<dbReference type="SMART" id="SM01221">
    <property type="entry name" value="FTCD"/>
    <property type="match status" value="1"/>
</dbReference>
<dbReference type="CDD" id="cd06257">
    <property type="entry name" value="DnaJ"/>
    <property type="match status" value="1"/>
</dbReference>
<dbReference type="GO" id="GO:0005542">
    <property type="term" value="F:folic acid binding"/>
    <property type="evidence" value="ECO:0007669"/>
    <property type="project" value="InterPro"/>
</dbReference>
<evidence type="ECO:0000256" key="6">
    <source>
        <dbReference type="ARBA" id="ARBA00022833"/>
    </source>
</evidence>
<dbReference type="GO" id="GO:0030409">
    <property type="term" value="F:glutamate formimidoyltransferase activity"/>
    <property type="evidence" value="ECO:0007669"/>
    <property type="project" value="UniProtKB-EC"/>
</dbReference>
<dbReference type="HAMAP" id="MF_01152">
    <property type="entry name" value="DnaJ"/>
    <property type="match status" value="1"/>
</dbReference>
<evidence type="ECO:0000256" key="1">
    <source>
        <dbReference type="ARBA" id="ARBA00012252"/>
    </source>
</evidence>
<dbReference type="Pfam" id="PF00226">
    <property type="entry name" value="DnaJ"/>
    <property type="match status" value="1"/>
</dbReference>
<dbReference type="SUPFAM" id="SSF57938">
    <property type="entry name" value="DnaJ/Hsp40 cysteine-rich domain"/>
    <property type="match status" value="1"/>
</dbReference>
<evidence type="ECO:0000256" key="3">
    <source>
        <dbReference type="ARBA" id="ARBA00022723"/>
    </source>
</evidence>
<dbReference type="Gene3D" id="3.30.990.10">
    <property type="entry name" value="Formiminotransferase, N-terminal subdomain"/>
    <property type="match status" value="1"/>
</dbReference>
<name>A0AAD8VG78_LOLMU</name>
<dbReference type="CDD" id="cd10747">
    <property type="entry name" value="DnaJ_C"/>
    <property type="match status" value="1"/>
</dbReference>
<dbReference type="InterPro" id="IPR002939">
    <property type="entry name" value="DnaJ_C"/>
</dbReference>
<dbReference type="GO" id="GO:0005524">
    <property type="term" value="F:ATP binding"/>
    <property type="evidence" value="ECO:0007669"/>
    <property type="project" value="InterPro"/>
</dbReference>
<dbReference type="InterPro" id="IPR037064">
    <property type="entry name" value="Formiminotransferase_N_sf"/>
</dbReference>
<dbReference type="FunFam" id="2.60.260.20:FF:000005">
    <property type="entry name" value="Chaperone protein dnaJ 1, mitochondrial"/>
    <property type="match status" value="1"/>
</dbReference>
<dbReference type="EMBL" id="JAUUTY010000007">
    <property type="protein sequence ID" value="KAK1603903.1"/>
    <property type="molecule type" value="Genomic_DNA"/>
</dbReference>
<sequence length="780" mass="84010">MRLPGGARLALLLARRSLSSAASSSARPSLYASRAHRAIRGDAARAAPSWRPPFSATSTHARFFHGTRPVAVRDYYDVLGVSKDAGQGEIKKAYYGLAKKLHPDTNKGDTDAEKKFQEVQRAYETLKDEQKRTLYDQVGPDQYEKAAAGGGGPGGFDDGSIRNPFEDIFNAGAGGGMNDFFRNIFRDRESGAQDVKVKLDISFMEAVEGCTKTINFNTLVTCETCNGAGVPSGTKPETCLACRGSGYIVMQTGLFRMQTTCTQCGGSGKTIKDFCKSCNGKKVVPGRKTVTLDIVPGTDDEETFKVLRSGQADPDGLRVGDLYVTVKVRGDPVFRRDKGDIHVDAVLNVTQAILGGTVQVPTLAGDVVLKVKPGTQPGQKVVLRGKGIKTRNSYSYGDQYVHFSVKIPANLTQRQRTLLEEFAKEEQGEDEKEAKKEAGASGNFLFFSVVGRIWILDAGEEEESRRSRTKNRRRMLRPMLACCKLYVSEGRSAAALRAVEQAARRHHPAVVLVNTFVDDAYNRVGYTLVSRLAQDAASPTPLRRAVFGVVGAALEAIDLGSHAGAHPRLGAVDHVCFHPLAGASLRDVAALAADVGADVGDKLQVPTFFYGAAHREGRTLAAIRRQLGYFTSPRDAQWRGPLLAGGTDTTPLPVAPDAGPDTPSASKGVLVLGATAWVDNYNIPVRTADVDAVRRIARRVSERGGGLRSVQAMGLAHGDGGTEVACNLLDPQSVGAGQVQDMVERLAREQGLDAGEGYFTDFSEEKIVQLYLEKSVQTPN</sequence>
<dbReference type="Gene3D" id="2.60.260.20">
    <property type="entry name" value="Urease metallochaperone UreE, N-terminal domain"/>
    <property type="match status" value="2"/>
</dbReference>
<dbReference type="SMART" id="SM01222">
    <property type="entry name" value="FTCD_N"/>
    <property type="match status" value="1"/>
</dbReference>
<feature type="domain" description="CR-type" evidence="11">
    <location>
        <begin position="209"/>
        <end position="287"/>
    </location>
</feature>
<dbReference type="SUPFAM" id="SSF46565">
    <property type="entry name" value="Chaperone J-domain"/>
    <property type="match status" value="1"/>
</dbReference>
<dbReference type="InterPro" id="IPR001623">
    <property type="entry name" value="DnaJ_domain"/>
</dbReference>
<reference evidence="12" key="1">
    <citation type="submission" date="2023-07" db="EMBL/GenBank/DDBJ databases">
        <title>A chromosome-level genome assembly of Lolium multiflorum.</title>
        <authorList>
            <person name="Chen Y."/>
            <person name="Copetti D."/>
            <person name="Kolliker R."/>
            <person name="Studer B."/>
        </authorList>
    </citation>
    <scope>NUCLEOTIDE SEQUENCE</scope>
    <source>
        <strain evidence="12">02402/16</strain>
        <tissue evidence="12">Leaf</tissue>
    </source>
</reference>
<evidence type="ECO:0000259" key="10">
    <source>
        <dbReference type="PROSITE" id="PS50076"/>
    </source>
</evidence>
<keyword evidence="5 8" id="KW-0863">Zinc-finger</keyword>
<feature type="signal peptide" evidence="9">
    <location>
        <begin position="1"/>
        <end position="21"/>
    </location>
</feature>
<dbReference type="PROSITE" id="PS51188">
    <property type="entry name" value="ZF_CR"/>
    <property type="match status" value="1"/>
</dbReference>
<dbReference type="SMART" id="SM00271">
    <property type="entry name" value="DnaJ"/>
    <property type="match status" value="1"/>
</dbReference>
<dbReference type="Pfam" id="PF01556">
    <property type="entry name" value="DnaJ_C"/>
    <property type="match status" value="1"/>
</dbReference>
<keyword evidence="9" id="KW-0732">Signal</keyword>
<dbReference type="GO" id="GO:0051082">
    <property type="term" value="F:unfolded protein binding"/>
    <property type="evidence" value="ECO:0007669"/>
    <property type="project" value="InterPro"/>
</dbReference>
<dbReference type="InterPro" id="IPR012724">
    <property type="entry name" value="DnaJ"/>
</dbReference>
<dbReference type="GO" id="GO:0008270">
    <property type="term" value="F:zinc ion binding"/>
    <property type="evidence" value="ECO:0007669"/>
    <property type="project" value="UniProtKB-KW"/>
</dbReference>
<dbReference type="InterPro" id="IPR013802">
    <property type="entry name" value="Formiminotransferase_C"/>
</dbReference>
<evidence type="ECO:0000256" key="4">
    <source>
        <dbReference type="ARBA" id="ARBA00022737"/>
    </source>
</evidence>
<dbReference type="SUPFAM" id="SSF55116">
    <property type="entry name" value="Formiminotransferase domain of formiminotransferase-cyclodeaminase"/>
    <property type="match status" value="2"/>
</dbReference>
<dbReference type="Gene3D" id="1.10.287.110">
    <property type="entry name" value="DnaJ domain"/>
    <property type="match status" value="1"/>
</dbReference>
<keyword evidence="4" id="KW-0677">Repeat</keyword>
<dbReference type="Pfam" id="PF07837">
    <property type="entry name" value="FTCD_N"/>
    <property type="match status" value="1"/>
</dbReference>
<evidence type="ECO:0000313" key="13">
    <source>
        <dbReference type="Proteomes" id="UP001231189"/>
    </source>
</evidence>
<feature type="zinc finger region" description="CR-type" evidence="8">
    <location>
        <begin position="209"/>
        <end position="287"/>
    </location>
</feature>
<comment type="caution">
    <text evidence="12">The sequence shown here is derived from an EMBL/GenBank/DDBJ whole genome shotgun (WGS) entry which is preliminary data.</text>
</comment>
<dbReference type="InterPro" id="IPR036410">
    <property type="entry name" value="HSP_DnaJ_Cys-rich_dom_sf"/>
</dbReference>
<dbReference type="PRINTS" id="PR00625">
    <property type="entry name" value="JDOMAIN"/>
</dbReference>
<proteinExistence type="inferred from homology"/>
<dbReference type="Pfam" id="PF00684">
    <property type="entry name" value="DnaJ_CXXCXGXG"/>
    <property type="match status" value="1"/>
</dbReference>
<dbReference type="InterPro" id="IPR036869">
    <property type="entry name" value="J_dom_sf"/>
</dbReference>
<keyword evidence="6 8" id="KW-0862">Zinc</keyword>
<dbReference type="SUPFAM" id="SSF49493">
    <property type="entry name" value="HSP40/DnaJ peptide-binding domain"/>
    <property type="match status" value="2"/>
</dbReference>
<evidence type="ECO:0000259" key="11">
    <source>
        <dbReference type="PROSITE" id="PS51188"/>
    </source>
</evidence>
<dbReference type="PANTHER" id="PTHR43096">
    <property type="entry name" value="DNAJ HOMOLOG 1, MITOCHONDRIAL-RELATED"/>
    <property type="match status" value="1"/>
</dbReference>
<evidence type="ECO:0000313" key="12">
    <source>
        <dbReference type="EMBL" id="KAK1603903.1"/>
    </source>
</evidence>
<dbReference type="CDD" id="cd10719">
    <property type="entry name" value="DnaJ_zf"/>
    <property type="match status" value="1"/>
</dbReference>
<accession>A0AAD8VG78</accession>
<evidence type="ECO:0000256" key="2">
    <source>
        <dbReference type="ARBA" id="ARBA00022679"/>
    </source>
</evidence>
<evidence type="ECO:0000256" key="5">
    <source>
        <dbReference type="ARBA" id="ARBA00022771"/>
    </source>
</evidence>
<dbReference type="InterPro" id="IPR012886">
    <property type="entry name" value="Formiminotransferase_N"/>
</dbReference>
<dbReference type="InterPro" id="IPR018253">
    <property type="entry name" value="DnaJ_domain_CS"/>
</dbReference>
<feature type="domain" description="J" evidence="10">
    <location>
        <begin position="74"/>
        <end position="139"/>
    </location>
</feature>
<dbReference type="GO" id="GO:0031072">
    <property type="term" value="F:heat shock protein binding"/>
    <property type="evidence" value="ECO:0007669"/>
    <property type="project" value="InterPro"/>
</dbReference>
<dbReference type="GO" id="GO:0042026">
    <property type="term" value="P:protein refolding"/>
    <property type="evidence" value="ECO:0007669"/>
    <property type="project" value="TreeGrafter"/>
</dbReference>
<dbReference type="InterPro" id="IPR008971">
    <property type="entry name" value="HSP40/DnaJ_pept-bd"/>
</dbReference>
<keyword evidence="7" id="KW-0143">Chaperone</keyword>
<dbReference type="NCBIfam" id="NF008035">
    <property type="entry name" value="PRK10767.1"/>
    <property type="match status" value="1"/>
</dbReference>
<dbReference type="InterPro" id="IPR022384">
    <property type="entry name" value="FormiminoTrfase_cat_dom_sf"/>
</dbReference>
<dbReference type="GO" id="GO:0005783">
    <property type="term" value="C:endoplasmic reticulum"/>
    <property type="evidence" value="ECO:0007669"/>
    <property type="project" value="UniProtKB-ARBA"/>
</dbReference>
<dbReference type="Gene3D" id="2.10.230.10">
    <property type="entry name" value="Heat shock protein DnaJ, cysteine-rich domain"/>
    <property type="match status" value="1"/>
</dbReference>
<dbReference type="Proteomes" id="UP001231189">
    <property type="component" value="Unassembled WGS sequence"/>
</dbReference>
<dbReference type="PROSITE" id="PS50076">
    <property type="entry name" value="DNAJ_2"/>
    <property type="match status" value="1"/>
</dbReference>
<organism evidence="12 13">
    <name type="scientific">Lolium multiflorum</name>
    <name type="common">Italian ryegrass</name>
    <name type="synonym">Lolium perenne subsp. multiflorum</name>
    <dbReference type="NCBI Taxonomy" id="4521"/>
    <lineage>
        <taxon>Eukaryota</taxon>
        <taxon>Viridiplantae</taxon>
        <taxon>Streptophyta</taxon>
        <taxon>Embryophyta</taxon>
        <taxon>Tracheophyta</taxon>
        <taxon>Spermatophyta</taxon>
        <taxon>Magnoliopsida</taxon>
        <taxon>Liliopsida</taxon>
        <taxon>Poales</taxon>
        <taxon>Poaceae</taxon>
        <taxon>BOP clade</taxon>
        <taxon>Pooideae</taxon>
        <taxon>Poodae</taxon>
        <taxon>Poeae</taxon>
        <taxon>Poeae Chloroplast Group 2 (Poeae type)</taxon>
        <taxon>Loliodinae</taxon>
        <taxon>Loliinae</taxon>
        <taxon>Lolium</taxon>
    </lineage>
</organism>
<dbReference type="InterPro" id="IPR001305">
    <property type="entry name" value="HSP_DnaJ_Cys-rich_dom"/>
</dbReference>
<dbReference type="InterPro" id="IPR037070">
    <property type="entry name" value="Formiminotransferase_C_sf"/>
</dbReference>
<dbReference type="FunFam" id="2.10.230.10:FF:000002">
    <property type="entry name" value="Molecular chaperone DnaJ"/>
    <property type="match status" value="1"/>
</dbReference>
<dbReference type="GO" id="GO:0009408">
    <property type="term" value="P:response to heat"/>
    <property type="evidence" value="ECO:0007669"/>
    <property type="project" value="InterPro"/>
</dbReference>
<evidence type="ECO:0000256" key="7">
    <source>
        <dbReference type="ARBA" id="ARBA00023186"/>
    </source>
</evidence>
<dbReference type="PANTHER" id="PTHR43096:SF52">
    <property type="entry name" value="DNAJ HOMOLOG 1, MITOCHONDRIAL-RELATED"/>
    <property type="match status" value="1"/>
</dbReference>
<keyword evidence="2" id="KW-0808">Transferase</keyword>
<dbReference type="PROSITE" id="PS00636">
    <property type="entry name" value="DNAJ_1"/>
    <property type="match status" value="1"/>
</dbReference>
<evidence type="ECO:0000256" key="8">
    <source>
        <dbReference type="PROSITE-ProRule" id="PRU00546"/>
    </source>
</evidence>
<evidence type="ECO:0000256" key="9">
    <source>
        <dbReference type="SAM" id="SignalP"/>
    </source>
</evidence>
<feature type="chain" id="PRO_5042120758" description="glutamate formimidoyltransferase" evidence="9">
    <location>
        <begin position="22"/>
        <end position="780"/>
    </location>
</feature>
<dbReference type="AlphaFoldDB" id="A0AAD8VG78"/>